<proteinExistence type="inferred from homology"/>
<sequence>MSSNTQTLRLRKPEQSKPTVAPARHTGILQDQLRRSAKRPWNPSFSLAVRILLIIRVAGAMYSNIQDCDEVFNFWEPLHYLDRGYGFQTWEVSPVYAIRSWAYIILHLLPARIPAIIIGPDKRPAFFTVRITLAVASTLCEAKLYRTVVEKINERVGRYLLFMLLCSAGMWNASAAFLPSTFAMYASTLAFTFALAPPSAENSRRTLLVTLLYATGAIVGWPFALALAIPFVFEELFMLGADRVASSARGAWAFGRWKRLFGAGLAASLIFIPVIGIDTLAYGHLAIVPWNIIRYNIFGGSERGPDLYGTSPWNFYLLNLILNFNVLVPLSLLSIPALYITSIVDRKRLGFVKAGPDQSSPFVVLGVRLMPLYVWLGILTLQAHKEERFMFPAYPILCFNAAVALYLMRGWFEVAYIHFTKSPYKASQSSLFSNFTTSVVCGAALISLSRILALWNYYHAPQTIFYLLESTELPRLLNTTGLLPTPPPNTPAEELPRIDLSPIRQFNLTLCVGKEWYRFPGHYLVPDGVRVDFVKSGFDGALPGHFGGDHGGHGDGGFWWRDGTKRAPVGLNDLNRETPEFYVPVGSCDYLVDLDFPRHPSTSPLEPRYAVDSRTWERAACVPFLDAGHSSLLTRTLWMPGEAWQSLNEYGDYCLLRNNVRISKKEKQVLKSMIRQV</sequence>
<comment type="pathway">
    <text evidence="2">Protein modification; protein glycosylation.</text>
</comment>
<dbReference type="PANTHER" id="PTHR22760:SF2">
    <property type="entry name" value="ALPHA-1,2-MANNOSYLTRANSFERASE ALG9"/>
    <property type="match status" value="1"/>
</dbReference>
<accession>A0A0C3B7S9</accession>
<dbReference type="InterPro" id="IPR005599">
    <property type="entry name" value="GPI_mannosylTrfase"/>
</dbReference>
<feature type="transmembrane region" description="Helical" evidence="10">
    <location>
        <begin position="207"/>
        <end position="233"/>
    </location>
</feature>
<evidence type="ECO:0000313" key="13">
    <source>
        <dbReference type="Proteomes" id="UP000054166"/>
    </source>
</evidence>
<dbReference type="AlphaFoldDB" id="A0A0C3B7S9"/>
<organism evidence="12 13">
    <name type="scientific">Piloderma croceum (strain F 1598)</name>
    <dbReference type="NCBI Taxonomy" id="765440"/>
    <lineage>
        <taxon>Eukaryota</taxon>
        <taxon>Fungi</taxon>
        <taxon>Dikarya</taxon>
        <taxon>Basidiomycota</taxon>
        <taxon>Agaricomycotina</taxon>
        <taxon>Agaricomycetes</taxon>
        <taxon>Agaricomycetidae</taxon>
        <taxon>Atheliales</taxon>
        <taxon>Atheliaceae</taxon>
        <taxon>Piloderma</taxon>
    </lineage>
</organism>
<evidence type="ECO:0000256" key="3">
    <source>
        <dbReference type="ARBA" id="ARBA00007063"/>
    </source>
</evidence>
<dbReference type="GO" id="GO:0000026">
    <property type="term" value="F:alpha-1,2-mannosyltransferase activity"/>
    <property type="evidence" value="ECO:0007669"/>
    <property type="project" value="TreeGrafter"/>
</dbReference>
<dbReference type="EC" id="2.4.1.-" evidence="10"/>
<keyword evidence="5 12" id="KW-0808">Transferase</keyword>
<evidence type="ECO:0000256" key="10">
    <source>
        <dbReference type="RuleBase" id="RU363075"/>
    </source>
</evidence>
<dbReference type="OrthoDB" id="497541at2759"/>
<feature type="transmembrane region" description="Helical" evidence="10">
    <location>
        <begin position="313"/>
        <end position="340"/>
    </location>
</feature>
<evidence type="ECO:0000256" key="9">
    <source>
        <dbReference type="ARBA" id="ARBA00023136"/>
    </source>
</evidence>
<protein>
    <recommendedName>
        <fullName evidence="10">Mannosyltransferase</fullName>
        <ecNumber evidence="10">2.4.1.-</ecNumber>
    </recommendedName>
</protein>
<evidence type="ECO:0000313" key="12">
    <source>
        <dbReference type="EMBL" id="KIM82358.1"/>
    </source>
</evidence>
<dbReference type="UniPathway" id="UPA00378"/>
<dbReference type="HOGENOM" id="CLU_018152_1_0_1"/>
<dbReference type="InParanoid" id="A0A0C3B7S9"/>
<keyword evidence="7 10" id="KW-0256">Endoplasmic reticulum</keyword>
<reference evidence="13" key="2">
    <citation type="submission" date="2015-01" db="EMBL/GenBank/DDBJ databases">
        <title>Evolutionary Origins and Diversification of the Mycorrhizal Mutualists.</title>
        <authorList>
            <consortium name="DOE Joint Genome Institute"/>
            <consortium name="Mycorrhizal Genomics Consortium"/>
            <person name="Kohler A."/>
            <person name="Kuo A."/>
            <person name="Nagy L.G."/>
            <person name="Floudas D."/>
            <person name="Copeland A."/>
            <person name="Barry K.W."/>
            <person name="Cichocki N."/>
            <person name="Veneault-Fourrey C."/>
            <person name="LaButti K."/>
            <person name="Lindquist E.A."/>
            <person name="Lipzen A."/>
            <person name="Lundell T."/>
            <person name="Morin E."/>
            <person name="Murat C."/>
            <person name="Riley R."/>
            <person name="Ohm R."/>
            <person name="Sun H."/>
            <person name="Tunlid A."/>
            <person name="Henrissat B."/>
            <person name="Grigoriev I.V."/>
            <person name="Hibbett D.S."/>
            <person name="Martin F."/>
        </authorList>
    </citation>
    <scope>NUCLEOTIDE SEQUENCE [LARGE SCALE GENOMIC DNA]</scope>
    <source>
        <strain evidence="13">F 1598</strain>
    </source>
</reference>
<keyword evidence="9 10" id="KW-0472">Membrane</keyword>
<dbReference type="PANTHER" id="PTHR22760">
    <property type="entry name" value="GLYCOSYLTRANSFERASE"/>
    <property type="match status" value="1"/>
</dbReference>
<comment type="subcellular location">
    <subcellularLocation>
        <location evidence="1 10">Endoplasmic reticulum membrane</location>
        <topology evidence="1 10">Multi-pass membrane protein</topology>
    </subcellularLocation>
</comment>
<name>A0A0C3B7S9_PILCF</name>
<feature type="transmembrane region" description="Helical" evidence="10">
    <location>
        <begin position="360"/>
        <end position="381"/>
    </location>
</feature>
<keyword evidence="6 10" id="KW-0812">Transmembrane</keyword>
<dbReference type="GO" id="GO:0005789">
    <property type="term" value="C:endoplasmic reticulum membrane"/>
    <property type="evidence" value="ECO:0007669"/>
    <property type="project" value="UniProtKB-SubCell"/>
</dbReference>
<evidence type="ECO:0000256" key="11">
    <source>
        <dbReference type="SAM" id="MobiDB-lite"/>
    </source>
</evidence>
<keyword evidence="8 10" id="KW-1133">Transmembrane helix</keyword>
<evidence type="ECO:0000256" key="2">
    <source>
        <dbReference type="ARBA" id="ARBA00004922"/>
    </source>
</evidence>
<evidence type="ECO:0000256" key="1">
    <source>
        <dbReference type="ARBA" id="ARBA00004477"/>
    </source>
</evidence>
<feature type="transmembrane region" description="Helical" evidence="10">
    <location>
        <begin position="265"/>
        <end position="292"/>
    </location>
</feature>
<dbReference type="Pfam" id="PF03901">
    <property type="entry name" value="Glyco_transf_22"/>
    <property type="match status" value="1"/>
</dbReference>
<evidence type="ECO:0000256" key="4">
    <source>
        <dbReference type="ARBA" id="ARBA00022676"/>
    </source>
</evidence>
<dbReference type="EMBL" id="KN832995">
    <property type="protein sequence ID" value="KIM82358.1"/>
    <property type="molecule type" value="Genomic_DNA"/>
</dbReference>
<feature type="region of interest" description="Disordered" evidence="11">
    <location>
        <begin position="1"/>
        <end position="22"/>
    </location>
</feature>
<keyword evidence="4 10" id="KW-0328">Glycosyltransferase</keyword>
<feature type="transmembrane region" description="Helical" evidence="10">
    <location>
        <begin position="393"/>
        <end position="412"/>
    </location>
</feature>
<dbReference type="Proteomes" id="UP000054166">
    <property type="component" value="Unassembled WGS sequence"/>
</dbReference>
<dbReference type="STRING" id="765440.A0A0C3B7S9"/>
<gene>
    <name evidence="12" type="ORF">PILCRDRAFT_820766</name>
</gene>
<keyword evidence="13" id="KW-1185">Reference proteome</keyword>
<feature type="transmembrane region" description="Helical" evidence="10">
    <location>
        <begin position="432"/>
        <end position="458"/>
    </location>
</feature>
<feature type="transmembrane region" description="Helical" evidence="10">
    <location>
        <begin position="156"/>
        <end position="176"/>
    </location>
</feature>
<reference evidence="12 13" key="1">
    <citation type="submission" date="2014-04" db="EMBL/GenBank/DDBJ databases">
        <authorList>
            <consortium name="DOE Joint Genome Institute"/>
            <person name="Kuo A."/>
            <person name="Tarkka M."/>
            <person name="Buscot F."/>
            <person name="Kohler A."/>
            <person name="Nagy L.G."/>
            <person name="Floudas D."/>
            <person name="Copeland A."/>
            <person name="Barry K.W."/>
            <person name="Cichocki N."/>
            <person name="Veneault-Fourrey C."/>
            <person name="LaButti K."/>
            <person name="Lindquist E.A."/>
            <person name="Lipzen A."/>
            <person name="Lundell T."/>
            <person name="Morin E."/>
            <person name="Murat C."/>
            <person name="Sun H."/>
            <person name="Tunlid A."/>
            <person name="Henrissat B."/>
            <person name="Grigoriev I.V."/>
            <person name="Hibbett D.S."/>
            <person name="Martin F."/>
            <person name="Nordberg H.P."/>
            <person name="Cantor M.N."/>
            <person name="Hua S.X."/>
        </authorList>
    </citation>
    <scope>NUCLEOTIDE SEQUENCE [LARGE SCALE GENOMIC DNA]</scope>
    <source>
        <strain evidence="12 13">F 1598</strain>
    </source>
</reference>
<evidence type="ECO:0000256" key="7">
    <source>
        <dbReference type="ARBA" id="ARBA00022824"/>
    </source>
</evidence>
<evidence type="ECO:0000256" key="5">
    <source>
        <dbReference type="ARBA" id="ARBA00022679"/>
    </source>
</evidence>
<dbReference type="FunCoup" id="A0A0C3B7S9">
    <property type="interactions" value="604"/>
</dbReference>
<comment type="similarity">
    <text evidence="3 10">Belongs to the glycosyltransferase 22 family.</text>
</comment>
<evidence type="ECO:0000256" key="6">
    <source>
        <dbReference type="ARBA" id="ARBA00022692"/>
    </source>
</evidence>
<dbReference type="GO" id="GO:0006487">
    <property type="term" value="P:protein N-linked glycosylation"/>
    <property type="evidence" value="ECO:0007669"/>
    <property type="project" value="TreeGrafter"/>
</dbReference>
<evidence type="ECO:0000256" key="8">
    <source>
        <dbReference type="ARBA" id="ARBA00022989"/>
    </source>
</evidence>